<feature type="region of interest" description="Disordered" evidence="1">
    <location>
        <begin position="304"/>
        <end position="343"/>
    </location>
</feature>
<feature type="region of interest" description="Disordered" evidence="1">
    <location>
        <begin position="53"/>
        <end position="74"/>
    </location>
</feature>
<evidence type="ECO:0000313" key="3">
    <source>
        <dbReference type="Proteomes" id="UP001331761"/>
    </source>
</evidence>
<accession>A0AAN8G3J5</accession>
<name>A0AAN8G3J5_TRICO</name>
<protein>
    <submittedName>
        <fullName evidence="2">Uncharacterized protein</fullName>
    </submittedName>
</protein>
<comment type="caution">
    <text evidence="2">The sequence shown here is derived from an EMBL/GenBank/DDBJ whole genome shotgun (WGS) entry which is preliminary data.</text>
</comment>
<sequence>MNRISEIENILHRLVLIDETSLIANSDWNDVADDIVRKLNMVRAQCYRPLSPRSLECSPRPSTSPRLLDLTPPASTMSSAASEISEMPTTCTTDLSYQSAAHAFNREIFSRCVQIVEAADKQGHIEIQMITLAHHSYIAMVNEADKTEDALKLATWWNKFLEGVECGRPNAEVLEILEMRTTALESLIELDDTSRDSLVQKLIDTLVRSYKISCVVNRHFHSRTLRRLEKIAEWLDEYEHGDDRNVSNIETLLQNGIDDALLDRQRYESETGMAVRERRDPNYIMCCEILRLLARRNEPTTASYDLTEVKTTSSHPTTGWTLSSEESQSEEAGSPSDDIVIRL</sequence>
<evidence type="ECO:0000256" key="1">
    <source>
        <dbReference type="SAM" id="MobiDB-lite"/>
    </source>
</evidence>
<dbReference type="EMBL" id="WIXE01000522">
    <property type="protein sequence ID" value="KAK5986517.1"/>
    <property type="molecule type" value="Genomic_DNA"/>
</dbReference>
<keyword evidence="3" id="KW-1185">Reference proteome</keyword>
<reference evidence="2 3" key="1">
    <citation type="submission" date="2019-10" db="EMBL/GenBank/DDBJ databases">
        <title>Assembly and Annotation for the nematode Trichostrongylus colubriformis.</title>
        <authorList>
            <person name="Martin J."/>
        </authorList>
    </citation>
    <scope>NUCLEOTIDE SEQUENCE [LARGE SCALE GENOMIC DNA]</scope>
    <source>
        <strain evidence="2">G859</strain>
        <tissue evidence="2">Whole worm</tissue>
    </source>
</reference>
<organism evidence="2 3">
    <name type="scientific">Trichostrongylus colubriformis</name>
    <name type="common">Black scour worm</name>
    <dbReference type="NCBI Taxonomy" id="6319"/>
    <lineage>
        <taxon>Eukaryota</taxon>
        <taxon>Metazoa</taxon>
        <taxon>Ecdysozoa</taxon>
        <taxon>Nematoda</taxon>
        <taxon>Chromadorea</taxon>
        <taxon>Rhabditida</taxon>
        <taxon>Rhabditina</taxon>
        <taxon>Rhabditomorpha</taxon>
        <taxon>Strongyloidea</taxon>
        <taxon>Trichostrongylidae</taxon>
        <taxon>Trichostrongylus</taxon>
    </lineage>
</organism>
<dbReference type="Proteomes" id="UP001331761">
    <property type="component" value="Unassembled WGS sequence"/>
</dbReference>
<gene>
    <name evidence="2" type="ORF">GCK32_010265</name>
</gene>
<feature type="compositionally biased region" description="Low complexity" evidence="1">
    <location>
        <begin position="323"/>
        <end position="336"/>
    </location>
</feature>
<feature type="compositionally biased region" description="Polar residues" evidence="1">
    <location>
        <begin position="304"/>
        <end position="322"/>
    </location>
</feature>
<proteinExistence type="predicted"/>
<dbReference type="AlphaFoldDB" id="A0AAN8G3J5"/>
<evidence type="ECO:0000313" key="2">
    <source>
        <dbReference type="EMBL" id="KAK5986517.1"/>
    </source>
</evidence>